<evidence type="ECO:0000256" key="1">
    <source>
        <dbReference type="SAM" id="MobiDB-lite"/>
    </source>
</evidence>
<keyword evidence="3" id="KW-1185">Reference proteome</keyword>
<sequence length="62" mass="6866">MHHLGIGIDHAGTPVLILTDDTTVTVTDSHTGEVLATHTVDPDRPYWRNQQRSPGRWPGLPQ</sequence>
<organism evidence="2 3">
    <name type="scientific">Agrococcus sediminis</name>
    <dbReference type="NCBI Taxonomy" id="2599924"/>
    <lineage>
        <taxon>Bacteria</taxon>
        <taxon>Bacillati</taxon>
        <taxon>Actinomycetota</taxon>
        <taxon>Actinomycetes</taxon>
        <taxon>Micrococcales</taxon>
        <taxon>Microbacteriaceae</taxon>
        <taxon>Agrococcus</taxon>
    </lineage>
</organism>
<evidence type="ECO:0008006" key="4">
    <source>
        <dbReference type="Google" id="ProtNLM"/>
    </source>
</evidence>
<name>A0A5M8QU22_9MICO</name>
<comment type="caution">
    <text evidence="2">The sequence shown here is derived from an EMBL/GenBank/DDBJ whole genome shotgun (WGS) entry which is preliminary data.</text>
</comment>
<feature type="region of interest" description="Disordered" evidence="1">
    <location>
        <begin position="39"/>
        <end position="62"/>
    </location>
</feature>
<accession>A0A5M8QU22</accession>
<dbReference type="AlphaFoldDB" id="A0A5M8QU22"/>
<dbReference type="RefSeq" id="WP_146354257.1">
    <property type="nucleotide sequence ID" value="NZ_VOIR01000001.1"/>
</dbReference>
<evidence type="ECO:0000313" key="2">
    <source>
        <dbReference type="EMBL" id="KAA6437963.1"/>
    </source>
</evidence>
<dbReference type="EMBL" id="VOIR01000001">
    <property type="protein sequence ID" value="KAA6437963.1"/>
    <property type="molecule type" value="Genomic_DNA"/>
</dbReference>
<evidence type="ECO:0000313" key="3">
    <source>
        <dbReference type="Proteomes" id="UP000323221"/>
    </source>
</evidence>
<protein>
    <recommendedName>
        <fullName evidence="4">Transposase</fullName>
    </recommendedName>
</protein>
<proteinExistence type="predicted"/>
<gene>
    <name evidence="2" type="ORF">FQ330_00255</name>
</gene>
<reference evidence="2 3" key="1">
    <citation type="submission" date="2019-08" db="EMBL/GenBank/DDBJ databases">
        <title>Agrococcus lahaulensis sp. nov., isolated from a cold desert of the Indian Himalayas.</title>
        <authorList>
            <person name="Qu J.H."/>
        </authorList>
    </citation>
    <scope>NUCLEOTIDE SEQUENCE [LARGE SCALE GENOMIC DNA]</scope>
    <source>
        <strain evidence="2 3">NS18</strain>
    </source>
</reference>
<dbReference type="OrthoDB" id="52928at2"/>
<dbReference type="Proteomes" id="UP000323221">
    <property type="component" value="Unassembled WGS sequence"/>
</dbReference>